<evidence type="ECO:0000313" key="2">
    <source>
        <dbReference type="EMBL" id="MDT2599820.1"/>
    </source>
</evidence>
<dbReference type="EMBL" id="JARPYI010000003">
    <property type="protein sequence ID" value="MDT2599820.1"/>
    <property type="molecule type" value="Genomic_DNA"/>
</dbReference>
<dbReference type="Gene3D" id="1.20.58.220">
    <property type="entry name" value="Phosphate transport system protein phou homolog 2, domain 2"/>
    <property type="match status" value="1"/>
</dbReference>
<organism evidence="2 3">
    <name type="scientific">Enterococcus hulanensis</name>
    <dbReference type="NCBI Taxonomy" id="2559929"/>
    <lineage>
        <taxon>Bacteria</taxon>
        <taxon>Bacillati</taxon>
        <taxon>Bacillota</taxon>
        <taxon>Bacilli</taxon>
        <taxon>Lactobacillales</taxon>
        <taxon>Enterococcaceae</taxon>
        <taxon>Enterococcus</taxon>
    </lineage>
</organism>
<dbReference type="InterPro" id="IPR038078">
    <property type="entry name" value="PhoU-like_sf"/>
</dbReference>
<comment type="caution">
    <text evidence="2">The sequence shown here is derived from an EMBL/GenBank/DDBJ whole genome shotgun (WGS) entry which is preliminary data.</text>
</comment>
<gene>
    <name evidence="2" type="ORF">P7D85_08545</name>
</gene>
<evidence type="ECO:0000313" key="3">
    <source>
        <dbReference type="Proteomes" id="UP001252875"/>
    </source>
</evidence>
<dbReference type="Pfam" id="PF01865">
    <property type="entry name" value="PhoU_div"/>
    <property type="match status" value="1"/>
</dbReference>
<sequence>MARKKQFDYFGKLEQMAQYSAESAQLLLDLIREYSTEKFSDKSEEIHRLEGHGDRISKEIMTELYDAFITPIDREDIVMITNHLDDILDELNATTYLFENLLVYTIRPNTDKFLQLVVTATADVVQATKEFAKFKHSKALKGYIEQVNKTESEADKLYSSLVKDLFANEKDPIEIIKWRDIYNHLEKITDACEAAADIIEGLVIKNS</sequence>
<reference evidence="2 3" key="1">
    <citation type="submission" date="2023-03" db="EMBL/GenBank/DDBJ databases">
        <authorList>
            <person name="Shen W."/>
            <person name="Cai J."/>
        </authorList>
    </citation>
    <scope>NUCLEOTIDE SEQUENCE [LARGE SCALE GENOMIC DNA]</scope>
    <source>
        <strain evidence="2 3">D6-4</strain>
    </source>
</reference>
<accession>A0ABU3EYA7</accession>
<comment type="similarity">
    <text evidence="1">Belongs to the UPF0111 family.</text>
</comment>
<dbReference type="InterPro" id="IPR018445">
    <property type="entry name" value="Put_Phosphate_transp_reg"/>
</dbReference>
<dbReference type="InterPro" id="IPR052912">
    <property type="entry name" value="UPF0111_domain"/>
</dbReference>
<proteinExistence type="inferred from homology"/>
<dbReference type="Proteomes" id="UP001252875">
    <property type="component" value="Unassembled WGS sequence"/>
</dbReference>
<dbReference type="PANTHER" id="PTHR37298:SF1">
    <property type="entry name" value="UPF0111 PROTEIN YKAA"/>
    <property type="match status" value="1"/>
</dbReference>
<protein>
    <submittedName>
        <fullName evidence="2">DUF47 family protein</fullName>
    </submittedName>
</protein>
<dbReference type="RefSeq" id="WP_088932628.1">
    <property type="nucleotide sequence ID" value="NZ_BJED01000031.1"/>
</dbReference>
<keyword evidence="3" id="KW-1185">Reference proteome</keyword>
<evidence type="ECO:0000256" key="1">
    <source>
        <dbReference type="ARBA" id="ARBA00008591"/>
    </source>
</evidence>
<dbReference type="PANTHER" id="PTHR37298">
    <property type="entry name" value="UPF0111 PROTEIN YKAA"/>
    <property type="match status" value="1"/>
</dbReference>
<dbReference type="SUPFAM" id="SSF109755">
    <property type="entry name" value="PhoU-like"/>
    <property type="match status" value="1"/>
</dbReference>
<name>A0ABU3EYA7_9ENTE</name>